<dbReference type="EMBL" id="KV448496">
    <property type="protein sequence ID" value="OAX35489.1"/>
    <property type="molecule type" value="Genomic_DNA"/>
</dbReference>
<sequence length="131" mass="15196">MLATSGRAQRYMLPSVTFTLTSISATTPPCYRTKNPGTRLTRFAKALMRSWHLSTQQARRSRHQLPPVPSRSLTFQATEGTFKIESEGGTRFSRSWTRLLFLAYISLHRSLSEDRRCKSGLKRRRLKSWWC</sequence>
<protein>
    <submittedName>
        <fullName evidence="1">Uncharacterized protein</fullName>
    </submittedName>
</protein>
<keyword evidence="2" id="KW-1185">Reference proteome</keyword>
<dbReference type="Proteomes" id="UP000092154">
    <property type="component" value="Unassembled WGS sequence"/>
</dbReference>
<dbReference type="AlphaFoldDB" id="A0A1B7MS95"/>
<evidence type="ECO:0000313" key="2">
    <source>
        <dbReference type="Proteomes" id="UP000092154"/>
    </source>
</evidence>
<evidence type="ECO:0000313" key="1">
    <source>
        <dbReference type="EMBL" id="OAX35489.1"/>
    </source>
</evidence>
<gene>
    <name evidence="1" type="ORF">K503DRAFT_773437</name>
</gene>
<name>A0A1B7MS95_9AGAM</name>
<accession>A0A1B7MS95</accession>
<reference evidence="1 2" key="1">
    <citation type="submission" date="2016-06" db="EMBL/GenBank/DDBJ databases">
        <title>Comparative genomics of the ectomycorrhizal sister species Rhizopogon vinicolor and Rhizopogon vesiculosus (Basidiomycota: Boletales) reveals a divergence of the mating type B locus.</title>
        <authorList>
            <consortium name="DOE Joint Genome Institute"/>
            <person name="Mujic A.B."/>
            <person name="Kuo A."/>
            <person name="Tritt A."/>
            <person name="Lipzen A."/>
            <person name="Chen C."/>
            <person name="Johnson J."/>
            <person name="Sharma A."/>
            <person name="Barry K."/>
            <person name="Grigoriev I.V."/>
            <person name="Spatafora J.W."/>
        </authorList>
    </citation>
    <scope>NUCLEOTIDE SEQUENCE [LARGE SCALE GENOMIC DNA]</scope>
    <source>
        <strain evidence="1 2">AM-OR11-026</strain>
    </source>
</reference>
<organism evidence="1 2">
    <name type="scientific">Rhizopogon vinicolor AM-OR11-026</name>
    <dbReference type="NCBI Taxonomy" id="1314800"/>
    <lineage>
        <taxon>Eukaryota</taxon>
        <taxon>Fungi</taxon>
        <taxon>Dikarya</taxon>
        <taxon>Basidiomycota</taxon>
        <taxon>Agaricomycotina</taxon>
        <taxon>Agaricomycetes</taxon>
        <taxon>Agaricomycetidae</taxon>
        <taxon>Boletales</taxon>
        <taxon>Suillineae</taxon>
        <taxon>Rhizopogonaceae</taxon>
        <taxon>Rhizopogon</taxon>
    </lineage>
</organism>
<proteinExistence type="predicted"/>
<dbReference type="InParanoid" id="A0A1B7MS95"/>